<proteinExistence type="predicted"/>
<evidence type="ECO:0000313" key="2">
    <source>
        <dbReference type="EMBL" id="XCD03660.1"/>
    </source>
</evidence>
<protein>
    <recommendedName>
        <fullName evidence="3">TMhelix containing protein</fullName>
    </recommendedName>
</protein>
<feature type="transmembrane region" description="Helical" evidence="1">
    <location>
        <begin position="7"/>
        <end position="30"/>
    </location>
</feature>
<keyword evidence="1" id="KW-0472">Membrane</keyword>
<reference evidence="2" key="1">
    <citation type="submission" date="2024-03" db="EMBL/GenBank/DDBJ databases">
        <title>Diverse circular DNA viruses in blood, oral, and fecal samples of captive lemurs.</title>
        <authorList>
            <person name="Paietta E.N."/>
            <person name="Kraberger S."/>
            <person name="Lund M.C."/>
            <person name="Custer J.M."/>
            <person name="Vargas K.M."/>
            <person name="Ehmke E.E."/>
            <person name="Yoder A.D."/>
            <person name="Varsani A."/>
        </authorList>
    </citation>
    <scope>NUCLEOTIDE SEQUENCE</scope>
    <source>
        <strain evidence="2">Duke_21_1</strain>
    </source>
</reference>
<accession>A0AAU8AWE2</accession>
<keyword evidence="1" id="KW-0812">Transmembrane</keyword>
<organism evidence="2">
    <name type="scientific">Dulem virus 40</name>
    <dbReference type="NCBI Taxonomy" id="3145758"/>
    <lineage>
        <taxon>Viruses</taxon>
        <taxon>Duplodnaviria</taxon>
        <taxon>Heunggongvirae</taxon>
        <taxon>Uroviricota</taxon>
        <taxon>Caudoviricetes</taxon>
    </lineage>
</organism>
<dbReference type="EMBL" id="PP511379">
    <property type="protein sequence ID" value="XCD03660.1"/>
    <property type="molecule type" value="Genomic_DNA"/>
</dbReference>
<evidence type="ECO:0008006" key="3">
    <source>
        <dbReference type="Google" id="ProtNLM"/>
    </source>
</evidence>
<sequence length="39" mass="4417">MKQTLKATAAILGIIAAGLLFWYIIIEFMWMCYHAGVPM</sequence>
<keyword evidence="1" id="KW-1133">Transmembrane helix</keyword>
<evidence type="ECO:0000256" key="1">
    <source>
        <dbReference type="SAM" id="Phobius"/>
    </source>
</evidence>
<name>A0AAU8AWE2_9CAUD</name>